<dbReference type="PATRIC" id="fig|1423746.3.peg.880"/>
<evidence type="ECO:0000313" key="3">
    <source>
        <dbReference type="EMBL" id="KRL27119.1"/>
    </source>
</evidence>
<dbReference type="SUPFAM" id="SSF82649">
    <property type="entry name" value="SufE/NifU"/>
    <property type="match status" value="1"/>
</dbReference>
<accession>A0A0R1P494</accession>
<dbReference type="GO" id="GO:0051536">
    <property type="term" value="F:iron-sulfur cluster binding"/>
    <property type="evidence" value="ECO:0007669"/>
    <property type="project" value="InterPro"/>
</dbReference>
<comment type="caution">
    <text evidence="3">The sequence shown here is derived from an EMBL/GenBank/DDBJ whole genome shotgun (WGS) entry which is preliminary data.</text>
</comment>
<gene>
    <name evidence="3" type="ORF">FD27_GL000869</name>
</gene>
<dbReference type="OrthoDB" id="9804157at2"/>
<dbReference type="Pfam" id="PF01592">
    <property type="entry name" value="NifU_N"/>
    <property type="match status" value="1"/>
</dbReference>
<dbReference type="CDD" id="cd06664">
    <property type="entry name" value="IscU_like"/>
    <property type="match status" value="1"/>
</dbReference>
<dbReference type="GO" id="GO:0005506">
    <property type="term" value="F:iron ion binding"/>
    <property type="evidence" value="ECO:0007669"/>
    <property type="project" value="InterPro"/>
</dbReference>
<dbReference type="InterPro" id="IPR002871">
    <property type="entry name" value="NIF_FeS_clus_asmbl_NifU_N"/>
</dbReference>
<dbReference type="FunFam" id="3.90.1010.10:FF:000002">
    <property type="entry name" value="Iron-sulfur cluster assembly scaffold protein NifU"/>
    <property type="match status" value="1"/>
</dbReference>
<evidence type="ECO:0000256" key="1">
    <source>
        <dbReference type="ARBA" id="ARBA00006420"/>
    </source>
</evidence>
<name>A0A0R1P494_9LACO</name>
<comment type="similarity">
    <text evidence="1">Belongs to the NifU family.</text>
</comment>
<keyword evidence="4" id="KW-1185">Reference proteome</keyword>
<feature type="domain" description="NIF system FeS cluster assembly NifU N-terminal" evidence="2">
    <location>
        <begin position="10"/>
        <end position="130"/>
    </location>
</feature>
<dbReference type="PANTHER" id="PTHR10093">
    <property type="entry name" value="IRON-SULFUR CLUSTER ASSEMBLY ENZYME NIFU HOMOLOG"/>
    <property type="match status" value="1"/>
</dbReference>
<evidence type="ECO:0000259" key="2">
    <source>
        <dbReference type="Pfam" id="PF01592"/>
    </source>
</evidence>
<proteinExistence type="inferred from homology"/>
<reference evidence="3 4" key="1">
    <citation type="journal article" date="2015" name="Genome Announc.">
        <title>Expanding the biotechnology potential of lactobacilli through comparative genomics of 213 strains and associated genera.</title>
        <authorList>
            <person name="Sun Z."/>
            <person name="Harris H.M."/>
            <person name="McCann A."/>
            <person name="Guo C."/>
            <person name="Argimon S."/>
            <person name="Zhang W."/>
            <person name="Yang X."/>
            <person name="Jeffery I.B."/>
            <person name="Cooney J.C."/>
            <person name="Kagawa T.F."/>
            <person name="Liu W."/>
            <person name="Song Y."/>
            <person name="Salvetti E."/>
            <person name="Wrobel A."/>
            <person name="Rasinkangas P."/>
            <person name="Parkhill J."/>
            <person name="Rea M.C."/>
            <person name="O'Sullivan O."/>
            <person name="Ritari J."/>
            <person name="Douillard F.P."/>
            <person name="Paul Ross R."/>
            <person name="Yang R."/>
            <person name="Briner A.E."/>
            <person name="Felis G.E."/>
            <person name="de Vos W.M."/>
            <person name="Barrangou R."/>
            <person name="Klaenhammer T.R."/>
            <person name="Caufield P.W."/>
            <person name="Cui Y."/>
            <person name="Zhang H."/>
            <person name="O'Toole P.W."/>
        </authorList>
    </citation>
    <scope>NUCLEOTIDE SEQUENCE [LARGE SCALE GENOMIC DNA]</scope>
    <source>
        <strain evidence="3 4">DSM 13145</strain>
    </source>
</reference>
<dbReference type="AlphaFoldDB" id="A0A0R1P494"/>
<dbReference type="STRING" id="1423746.FD27_GL000869"/>
<sequence length="154" mass="17149">MGLDKLRNLYQAVILDHANHPRNKHKLTNPTTTMTVHNPTCGDTINLQVQVKNNRLADIAFTGSGCSISQASASMMTEAVKGKSTQEAQQMAKTFSDMAIGKYHYQKDLKKLGDAQVLINIMQFPARIKCATISWWALERALAKEDQTGEQRSK</sequence>
<evidence type="ECO:0000313" key="4">
    <source>
        <dbReference type="Proteomes" id="UP000051445"/>
    </source>
</evidence>
<dbReference type="RefSeq" id="WP_057750712.1">
    <property type="nucleotide sequence ID" value="NZ_AZER01000016.1"/>
</dbReference>
<dbReference type="GO" id="GO:0016226">
    <property type="term" value="P:iron-sulfur cluster assembly"/>
    <property type="evidence" value="ECO:0007669"/>
    <property type="project" value="InterPro"/>
</dbReference>
<dbReference type="EMBL" id="AZER01000016">
    <property type="protein sequence ID" value="KRL27119.1"/>
    <property type="molecule type" value="Genomic_DNA"/>
</dbReference>
<organism evidence="3 4">
    <name type="scientific">Limosilactobacillus frumenti DSM 13145</name>
    <dbReference type="NCBI Taxonomy" id="1423746"/>
    <lineage>
        <taxon>Bacteria</taxon>
        <taxon>Bacillati</taxon>
        <taxon>Bacillota</taxon>
        <taxon>Bacilli</taxon>
        <taxon>Lactobacillales</taxon>
        <taxon>Lactobacillaceae</taxon>
        <taxon>Limosilactobacillus</taxon>
    </lineage>
</organism>
<protein>
    <submittedName>
        <fullName evidence="3">NifU family protein</fullName>
    </submittedName>
</protein>
<dbReference type="Proteomes" id="UP000051445">
    <property type="component" value="Unassembled WGS sequence"/>
</dbReference>
<dbReference type="NCBIfam" id="TIGR01994">
    <property type="entry name" value="SUF_scaf_2"/>
    <property type="match status" value="1"/>
</dbReference>
<dbReference type="Gene3D" id="3.90.1010.10">
    <property type="match status" value="1"/>
</dbReference>